<dbReference type="PROSITE" id="PS51201">
    <property type="entry name" value="RCK_N"/>
    <property type="match status" value="1"/>
</dbReference>
<dbReference type="PANTHER" id="PTHR43833">
    <property type="entry name" value="POTASSIUM CHANNEL PROTEIN 2-RELATED-RELATED"/>
    <property type="match status" value="1"/>
</dbReference>
<dbReference type="PROSITE" id="PS51202">
    <property type="entry name" value="RCK_C"/>
    <property type="match status" value="1"/>
</dbReference>
<dbReference type="RefSeq" id="WP_149567485.1">
    <property type="nucleotide sequence ID" value="NZ_CP035807.1"/>
</dbReference>
<accession>A0A5C1Q9T8</accession>
<dbReference type="SUPFAM" id="SSF51735">
    <property type="entry name" value="NAD(P)-binding Rossmann-fold domains"/>
    <property type="match status" value="1"/>
</dbReference>
<dbReference type="PANTHER" id="PTHR43833:SF7">
    <property type="entry name" value="KTR SYSTEM POTASSIUM UPTAKE PROTEIN C"/>
    <property type="match status" value="1"/>
</dbReference>
<gene>
    <name evidence="3" type="ORF">EW093_05795</name>
</gene>
<protein>
    <submittedName>
        <fullName evidence="3">TrkA family potassium uptake protein</fullName>
    </submittedName>
</protein>
<dbReference type="InterPro" id="IPR003148">
    <property type="entry name" value="RCK_N"/>
</dbReference>
<dbReference type="InterPro" id="IPR006037">
    <property type="entry name" value="RCK_C"/>
</dbReference>
<feature type="domain" description="RCK N-terminal" evidence="1">
    <location>
        <begin position="1"/>
        <end position="118"/>
    </location>
</feature>
<dbReference type="AlphaFoldDB" id="A0A5C1Q9T8"/>
<dbReference type="InterPro" id="IPR050721">
    <property type="entry name" value="Trk_Ktr_HKT_K-transport"/>
</dbReference>
<dbReference type="Pfam" id="PF02254">
    <property type="entry name" value="TrkA_N"/>
    <property type="match status" value="1"/>
</dbReference>
<dbReference type="GO" id="GO:0008324">
    <property type="term" value="F:monoatomic cation transmembrane transporter activity"/>
    <property type="evidence" value="ECO:0007669"/>
    <property type="project" value="InterPro"/>
</dbReference>
<organism evidence="3 4">
    <name type="scientific">Thiospirochaeta perfilievii</name>
    <dbReference type="NCBI Taxonomy" id="252967"/>
    <lineage>
        <taxon>Bacteria</taxon>
        <taxon>Pseudomonadati</taxon>
        <taxon>Spirochaetota</taxon>
        <taxon>Spirochaetia</taxon>
        <taxon>Spirochaetales</taxon>
        <taxon>Spirochaetaceae</taxon>
        <taxon>Thiospirochaeta</taxon>
    </lineage>
</organism>
<reference evidence="3 4" key="1">
    <citation type="submission" date="2019-02" db="EMBL/GenBank/DDBJ databases">
        <authorList>
            <person name="Fomenkov A."/>
            <person name="Dubinina G."/>
            <person name="Grabovich M."/>
            <person name="Vincze T."/>
            <person name="Roberts R.J."/>
        </authorList>
    </citation>
    <scope>NUCLEOTIDE SEQUENCE [LARGE SCALE GENOMIC DNA]</scope>
    <source>
        <strain evidence="3 4">P</strain>
    </source>
</reference>
<name>A0A5C1Q9T8_9SPIO</name>
<dbReference type="OrthoDB" id="350291at2"/>
<dbReference type="KEGG" id="sper:EW093_05795"/>
<feature type="domain" description="RCK C-terminal" evidence="2">
    <location>
        <begin position="134"/>
        <end position="219"/>
    </location>
</feature>
<proteinExistence type="predicted"/>
<dbReference type="Proteomes" id="UP000323824">
    <property type="component" value="Chromosome"/>
</dbReference>
<evidence type="ECO:0000313" key="3">
    <source>
        <dbReference type="EMBL" id="QEN04237.1"/>
    </source>
</evidence>
<dbReference type="Gene3D" id="3.30.70.1450">
    <property type="entry name" value="Regulator of K+ conductance, C-terminal domain"/>
    <property type="match status" value="1"/>
</dbReference>
<reference evidence="3 4" key="2">
    <citation type="submission" date="2019-09" db="EMBL/GenBank/DDBJ databases">
        <title>Complete Genome Sequence and Methylome Analysis of free living Spirochaetas.</title>
        <authorList>
            <person name="Leshcheva N."/>
            <person name="Mikheeva N."/>
        </authorList>
    </citation>
    <scope>NUCLEOTIDE SEQUENCE [LARGE SCALE GENOMIC DNA]</scope>
    <source>
        <strain evidence="3 4">P</strain>
    </source>
</reference>
<dbReference type="InterPro" id="IPR036291">
    <property type="entry name" value="NAD(P)-bd_dom_sf"/>
</dbReference>
<keyword evidence="4" id="KW-1185">Reference proteome</keyword>
<evidence type="ECO:0000259" key="1">
    <source>
        <dbReference type="PROSITE" id="PS51201"/>
    </source>
</evidence>
<dbReference type="EMBL" id="CP035807">
    <property type="protein sequence ID" value="QEN04237.1"/>
    <property type="molecule type" value="Genomic_DNA"/>
</dbReference>
<dbReference type="Gene3D" id="3.40.50.720">
    <property type="entry name" value="NAD(P)-binding Rossmann-like Domain"/>
    <property type="match status" value="1"/>
</dbReference>
<evidence type="ECO:0000259" key="2">
    <source>
        <dbReference type="PROSITE" id="PS51202"/>
    </source>
</evidence>
<dbReference type="SUPFAM" id="SSF116726">
    <property type="entry name" value="TrkA C-terminal domain-like"/>
    <property type="match status" value="1"/>
</dbReference>
<sequence>MKQIVVIGLSSFGSRVVDELQLMSAEIIIIDKDRELIEKYKDVVHAAYIVDVSDENVIKKLIPKSVDAVILDLKSNLEVTILVTNYLQKMSVENIIVKAVSEKHGEILKMVGATQIIYPDLEAARRVTPLLVSDSLYNFVPISSGLVMAEIFVPSKLVGKTLIETNLRYKEGVNIVAIKKDESSEYSFFVPDYKLGEKDILLAVGEEINIKKFTDAGYVKRDRNMPGVLQRIFGTK</sequence>
<evidence type="ECO:0000313" key="4">
    <source>
        <dbReference type="Proteomes" id="UP000323824"/>
    </source>
</evidence>
<dbReference type="GO" id="GO:0006813">
    <property type="term" value="P:potassium ion transport"/>
    <property type="evidence" value="ECO:0007669"/>
    <property type="project" value="InterPro"/>
</dbReference>
<dbReference type="InterPro" id="IPR036721">
    <property type="entry name" value="RCK_C_sf"/>
</dbReference>
<dbReference type="Pfam" id="PF02080">
    <property type="entry name" value="TrkA_C"/>
    <property type="match status" value="1"/>
</dbReference>